<dbReference type="OrthoDB" id="7828598at2"/>
<evidence type="ECO:0000256" key="1">
    <source>
        <dbReference type="ARBA" id="ARBA00023125"/>
    </source>
</evidence>
<feature type="domain" description="HTH tetR-type" evidence="3">
    <location>
        <begin position="14"/>
        <end position="74"/>
    </location>
</feature>
<name>A0A3D9Z6X7_9HYPH</name>
<dbReference type="Gene3D" id="1.10.357.10">
    <property type="entry name" value="Tetracycline Repressor, domain 2"/>
    <property type="match status" value="1"/>
</dbReference>
<keyword evidence="1 2" id="KW-0238">DNA-binding</keyword>
<dbReference type="AlphaFoldDB" id="A0A3D9Z6X7"/>
<sequence length="235" mass="25473">MAKGSGSSQDSAPASARDAIIAALLELAGERHWEDIPITDIAARANVSLSTFREFFPSKGAVLAAFTRKIDKIVLDGSGPPKADEAPKDRLSEVLLRRLDALKPYRPGLESISEWSLRDPFGAAALNRETVNSMRFMLEAAGIDSEGPVGVVKLQGLAFAWRHVLTTWFTDDSPDLAATKTVLEHELSRGSSVLARVEDVGRLTAPLFSIARSFLDRRRSSLHETGGDDNTPTAF</sequence>
<dbReference type="PROSITE" id="PS50977">
    <property type="entry name" value="HTH_TETR_2"/>
    <property type="match status" value="1"/>
</dbReference>
<keyword evidence="5" id="KW-1185">Reference proteome</keyword>
<dbReference type="InterPro" id="IPR009057">
    <property type="entry name" value="Homeodomain-like_sf"/>
</dbReference>
<dbReference type="InterPro" id="IPR001647">
    <property type="entry name" value="HTH_TetR"/>
</dbReference>
<dbReference type="RefSeq" id="WP_115835081.1">
    <property type="nucleotide sequence ID" value="NZ_CP025086.1"/>
</dbReference>
<dbReference type="EMBL" id="QUMO01000001">
    <property type="protein sequence ID" value="REF89289.1"/>
    <property type="molecule type" value="Genomic_DNA"/>
</dbReference>
<organism evidence="4 5">
    <name type="scientific">Methylovirgula ligni</name>
    <dbReference type="NCBI Taxonomy" id="569860"/>
    <lineage>
        <taxon>Bacteria</taxon>
        <taxon>Pseudomonadati</taxon>
        <taxon>Pseudomonadota</taxon>
        <taxon>Alphaproteobacteria</taxon>
        <taxon>Hyphomicrobiales</taxon>
        <taxon>Beijerinckiaceae</taxon>
        <taxon>Methylovirgula</taxon>
    </lineage>
</organism>
<dbReference type="Proteomes" id="UP000256900">
    <property type="component" value="Unassembled WGS sequence"/>
</dbReference>
<protein>
    <submittedName>
        <fullName evidence="4">TetR family transcriptional regulator</fullName>
    </submittedName>
</protein>
<dbReference type="SUPFAM" id="SSF46689">
    <property type="entry name" value="Homeodomain-like"/>
    <property type="match status" value="1"/>
</dbReference>
<comment type="caution">
    <text evidence="4">The sequence shown here is derived from an EMBL/GenBank/DDBJ whole genome shotgun (WGS) entry which is preliminary data.</text>
</comment>
<evidence type="ECO:0000313" key="5">
    <source>
        <dbReference type="Proteomes" id="UP000256900"/>
    </source>
</evidence>
<proteinExistence type="predicted"/>
<gene>
    <name evidence="4" type="ORF">DES32_0508</name>
</gene>
<evidence type="ECO:0000313" key="4">
    <source>
        <dbReference type="EMBL" id="REF89289.1"/>
    </source>
</evidence>
<feature type="DNA-binding region" description="H-T-H motif" evidence="2">
    <location>
        <begin position="37"/>
        <end position="56"/>
    </location>
</feature>
<evidence type="ECO:0000256" key="2">
    <source>
        <dbReference type="PROSITE-ProRule" id="PRU00335"/>
    </source>
</evidence>
<dbReference type="GO" id="GO:0003677">
    <property type="term" value="F:DNA binding"/>
    <property type="evidence" value="ECO:0007669"/>
    <property type="project" value="UniProtKB-UniRule"/>
</dbReference>
<evidence type="ECO:0000259" key="3">
    <source>
        <dbReference type="PROSITE" id="PS50977"/>
    </source>
</evidence>
<accession>A0A3D9Z6X7</accession>
<reference evidence="4 5" key="1">
    <citation type="submission" date="2018-08" db="EMBL/GenBank/DDBJ databases">
        <title>Genomic Encyclopedia of Type Strains, Phase IV (KMG-IV): sequencing the most valuable type-strain genomes for metagenomic binning, comparative biology and taxonomic classification.</title>
        <authorList>
            <person name="Goeker M."/>
        </authorList>
    </citation>
    <scope>NUCLEOTIDE SEQUENCE [LARGE SCALE GENOMIC DNA]</scope>
    <source>
        <strain evidence="4 5">BW863</strain>
    </source>
</reference>